<evidence type="ECO:0000313" key="1">
    <source>
        <dbReference type="EMBL" id="VDP00789.1"/>
    </source>
</evidence>
<protein>
    <submittedName>
        <fullName evidence="3">Transposase</fullName>
    </submittedName>
</protein>
<proteinExistence type="predicted"/>
<reference evidence="3" key="1">
    <citation type="submission" date="2016-06" db="UniProtKB">
        <authorList>
            <consortium name="WormBaseParasite"/>
        </authorList>
    </citation>
    <scope>IDENTIFICATION</scope>
</reference>
<name>A0A183JTQ6_9TREM</name>
<reference evidence="1 2" key="2">
    <citation type="submission" date="2018-11" db="EMBL/GenBank/DDBJ databases">
        <authorList>
            <consortium name="Pathogen Informatics"/>
        </authorList>
    </citation>
    <scope>NUCLEOTIDE SEQUENCE [LARGE SCALE GENOMIC DNA]</scope>
    <source>
        <strain evidence="1">Dakar</strain>
        <strain evidence="2">Dakar, Senegal</strain>
    </source>
</reference>
<dbReference type="WBParaSite" id="SCUD_0000609601-mRNA-1">
    <property type="protein sequence ID" value="SCUD_0000609601-mRNA-1"/>
    <property type="gene ID" value="SCUD_0000609601"/>
</dbReference>
<organism evidence="3">
    <name type="scientific">Schistosoma curassoni</name>
    <dbReference type="NCBI Taxonomy" id="6186"/>
    <lineage>
        <taxon>Eukaryota</taxon>
        <taxon>Metazoa</taxon>
        <taxon>Spiralia</taxon>
        <taxon>Lophotrochozoa</taxon>
        <taxon>Platyhelminthes</taxon>
        <taxon>Trematoda</taxon>
        <taxon>Digenea</taxon>
        <taxon>Strigeidida</taxon>
        <taxon>Schistosomatoidea</taxon>
        <taxon>Schistosomatidae</taxon>
        <taxon>Schistosoma</taxon>
    </lineage>
</organism>
<evidence type="ECO:0000313" key="3">
    <source>
        <dbReference type="WBParaSite" id="SCUD_0000609601-mRNA-1"/>
    </source>
</evidence>
<gene>
    <name evidence="1" type="ORF">SCUD_LOCUS6096</name>
</gene>
<keyword evidence="2" id="KW-1185">Reference proteome</keyword>
<sequence length="133" mass="15376">MNKKTEINNCRTETEKVKVQAGYTEANKLVKRNIKADKWGYMEHFETTAEKNARDQNMRQLYDITKKLAGKYSKQEGPVKDKEGKPTTEIQVQRNKWVKHLEKLLNWTAPLNPSDIEAALTYIPIVVTPPTTE</sequence>
<dbReference type="AlphaFoldDB" id="A0A183JTQ6"/>
<dbReference type="EMBL" id="UZAK01011987">
    <property type="protein sequence ID" value="VDP00789.1"/>
    <property type="molecule type" value="Genomic_DNA"/>
</dbReference>
<accession>A0A183JTQ6</accession>
<dbReference type="Proteomes" id="UP000279833">
    <property type="component" value="Unassembled WGS sequence"/>
</dbReference>
<evidence type="ECO:0000313" key="2">
    <source>
        <dbReference type="Proteomes" id="UP000279833"/>
    </source>
</evidence>